<accession>A0A8J4FQ40</accession>
<reference evidence="1" key="1">
    <citation type="journal article" date="2021" name="Proc. Natl. Acad. Sci. U.S.A.">
        <title>Three genomes in the algal genus Volvox reveal the fate of a haploid sex-determining region after a transition to homothallism.</title>
        <authorList>
            <person name="Yamamoto K."/>
            <person name="Hamaji T."/>
            <person name="Kawai-Toyooka H."/>
            <person name="Matsuzaki R."/>
            <person name="Takahashi F."/>
            <person name="Nishimura Y."/>
            <person name="Kawachi M."/>
            <person name="Noguchi H."/>
            <person name="Minakuchi Y."/>
            <person name="Umen J.G."/>
            <person name="Toyoda A."/>
            <person name="Nozaki H."/>
        </authorList>
    </citation>
    <scope>NUCLEOTIDE SEQUENCE</scope>
    <source>
        <strain evidence="2">NIES-3785</strain>
        <strain evidence="1">NIES-3786</strain>
    </source>
</reference>
<dbReference type="PANTHER" id="PTHR42860:SF3">
    <property type="entry name" value="FE_B12 PERIPLASMIC-BINDING DOMAIN-CONTAINING PROTEIN"/>
    <property type="match status" value="1"/>
</dbReference>
<evidence type="ECO:0000313" key="2">
    <source>
        <dbReference type="EMBL" id="GIM09504.1"/>
    </source>
</evidence>
<dbReference type="EMBL" id="BNCP01000033">
    <property type="protein sequence ID" value="GIL85545.1"/>
    <property type="molecule type" value="Genomic_DNA"/>
</dbReference>
<comment type="caution">
    <text evidence="1">The sequence shown here is derived from an EMBL/GenBank/DDBJ whole genome shotgun (WGS) entry which is preliminary data.</text>
</comment>
<dbReference type="Gene3D" id="3.40.50.1980">
    <property type="entry name" value="Nitrogenase molybdenum iron protein domain"/>
    <property type="match status" value="1"/>
</dbReference>
<organism evidence="1 3">
    <name type="scientific">Volvox reticuliferus</name>
    <dbReference type="NCBI Taxonomy" id="1737510"/>
    <lineage>
        <taxon>Eukaryota</taxon>
        <taxon>Viridiplantae</taxon>
        <taxon>Chlorophyta</taxon>
        <taxon>core chlorophytes</taxon>
        <taxon>Chlorophyceae</taxon>
        <taxon>CS clade</taxon>
        <taxon>Chlamydomonadales</taxon>
        <taxon>Volvocaceae</taxon>
        <taxon>Volvox</taxon>
    </lineage>
</organism>
<dbReference type="InterPro" id="IPR051030">
    <property type="entry name" value="Vitamin_B12-ABC_binding"/>
</dbReference>
<evidence type="ECO:0000313" key="1">
    <source>
        <dbReference type="EMBL" id="GIL85545.1"/>
    </source>
</evidence>
<sequence length="370" mass="40079">MKVKSSAPGKILGASTQVAQSPPLRVLSLLPGATDTVRALGAANLLVGRTHECDWPELQALPIVTSDKLGEMPPAELDAAMAACGGALPTLGWCGGGIALLDQGLSPYRTDVEKLVALRPDVILTQMQGLGLDLTPDHYWSPLEQLLGYRPTVVQLAATEMEGVWRDMRSISEALKLDREGRDKICGGGKALGTYGFGRVLCCSRPLQRTIMAPSPPPHTHAASLSLSCENTSRIPCRHILLCLSIYLEVCLSRCLSAWPIYPPRTHDLFGPQLCSPQSTPLSSPALPSTDTWICAFGAQRCSADCRLRRTQRAGGHVPEWWWCNGPTPCSLRGAGCRSSWSWRARGTCWDEWRLQPPSPPSSSQVGSRH</sequence>
<evidence type="ECO:0008006" key="4">
    <source>
        <dbReference type="Google" id="ProtNLM"/>
    </source>
</evidence>
<dbReference type="AlphaFoldDB" id="A0A8J4FQ40"/>
<dbReference type="SUPFAM" id="SSF53807">
    <property type="entry name" value="Helical backbone' metal receptor"/>
    <property type="match status" value="1"/>
</dbReference>
<keyword evidence="3" id="KW-1185">Reference proteome</keyword>
<dbReference type="PANTHER" id="PTHR42860">
    <property type="entry name" value="VITAMIN B12-BINDING PROTEIN"/>
    <property type="match status" value="1"/>
</dbReference>
<dbReference type="EMBL" id="BNCQ01000031">
    <property type="protein sequence ID" value="GIM09504.1"/>
    <property type="molecule type" value="Genomic_DNA"/>
</dbReference>
<dbReference type="Proteomes" id="UP000722791">
    <property type="component" value="Unassembled WGS sequence"/>
</dbReference>
<name>A0A8J4FQ40_9CHLO</name>
<evidence type="ECO:0000313" key="3">
    <source>
        <dbReference type="Proteomes" id="UP000747110"/>
    </source>
</evidence>
<dbReference type="Proteomes" id="UP000747110">
    <property type="component" value="Unassembled WGS sequence"/>
</dbReference>
<protein>
    <recommendedName>
        <fullName evidence="4">Fe/B12 periplasmic-binding domain-containing protein</fullName>
    </recommendedName>
</protein>
<dbReference type="OrthoDB" id="2011960at2759"/>
<proteinExistence type="predicted"/>
<gene>
    <name evidence="1" type="ORF">Vretifemale_14050</name>
    <name evidence="2" type="ORF">Vretimale_13375</name>
</gene>